<proteinExistence type="predicted"/>
<keyword evidence="1" id="KW-0472">Membrane</keyword>
<evidence type="ECO:0000256" key="2">
    <source>
        <dbReference type="SAM" id="SignalP"/>
    </source>
</evidence>
<organism evidence="3 4">
    <name type="scientific">Parabacteroides chartae</name>
    <dbReference type="NCBI Taxonomy" id="1037355"/>
    <lineage>
        <taxon>Bacteria</taxon>
        <taxon>Pseudomonadati</taxon>
        <taxon>Bacteroidota</taxon>
        <taxon>Bacteroidia</taxon>
        <taxon>Bacteroidales</taxon>
        <taxon>Tannerellaceae</taxon>
        <taxon>Parabacteroides</taxon>
    </lineage>
</organism>
<feature type="signal peptide" evidence="2">
    <location>
        <begin position="1"/>
        <end position="19"/>
    </location>
</feature>
<sequence length="607" mass="67499">MRKLVFLFSLLLFVLVSEAADVKFTASAPNAIVMGEQFRLSFTVNAEAKDLRVQEMPDFEVLMGPSQSKSYSSSWVNGQSTSETTITYTYILMPKKVGTFNIAPATIKVNGANYVSNALSIKVLPPDKAAAGSGNSSSEGASSSQSSSQAITSDGLFVKMLVDDRNVYEQQGFVVTFKLYSLYDCGLTGVKFPEFEGFLAQEVELPEQKQWGLENYNGRNYRTVVLKQTVLYPQRSGKLTIPAGKFDAVVRVRTQQKVRSIFDDFFDSYQDVKKVITSSPASVTVKPLPAGKPASFSGAVGNFSMNASINSDRVKANEAVTIKLKLTGNGNVKLIKNPEVVFPNDFEIYDPKVETDIKTTAAGVSGSKTIEYYAIPRYAGDFEIPAIEFSYFDTKSLSYKTLKAGPYKLHVEKGDGNAASPVINNFGEKESLKYIGQDIRYLKINDVRFVSKDDVFFGSFIYVLCYLIPSILFVVFFFIYRKQVKENANIALVRTKKANKMAVKRLKNAGKLLKANDKEAFYEEVLRALWGYLSDKLNIPQSNLTKDNVEAELIKYGVDESLINEFMRILNTCEFARYAPAQSSDAMDNLYELTADAIGKMENTIKK</sequence>
<evidence type="ECO:0000256" key="1">
    <source>
        <dbReference type="SAM" id="Phobius"/>
    </source>
</evidence>
<keyword evidence="1" id="KW-1133">Transmembrane helix</keyword>
<feature type="chain" id="PRO_5012075068" evidence="2">
    <location>
        <begin position="20"/>
        <end position="607"/>
    </location>
</feature>
<keyword evidence="1" id="KW-0812">Transmembrane</keyword>
<feature type="transmembrane region" description="Helical" evidence="1">
    <location>
        <begin position="455"/>
        <end position="480"/>
    </location>
</feature>
<protein>
    <submittedName>
        <fullName evidence="3">Oxygen tolerance</fullName>
    </submittedName>
</protein>
<reference evidence="4" key="1">
    <citation type="submission" date="2017-02" db="EMBL/GenBank/DDBJ databases">
        <authorList>
            <person name="Varghese N."/>
            <person name="Submissions S."/>
        </authorList>
    </citation>
    <scope>NUCLEOTIDE SEQUENCE [LARGE SCALE GENOMIC DNA]</scope>
    <source>
        <strain evidence="4">DSM 24967</strain>
    </source>
</reference>
<dbReference type="RefSeq" id="WP_079683097.1">
    <property type="nucleotide sequence ID" value="NZ_FUYQ01000009.1"/>
</dbReference>
<keyword evidence="4" id="KW-1185">Reference proteome</keyword>
<dbReference type="AlphaFoldDB" id="A0A1T5BVK5"/>
<dbReference type="PANTHER" id="PTHR40940:SF2">
    <property type="entry name" value="BATD"/>
    <property type="match status" value="1"/>
</dbReference>
<name>A0A1T5BVK5_9BACT</name>
<accession>A0A1T5BVK5</accession>
<dbReference type="Pfam" id="PF13584">
    <property type="entry name" value="BatD"/>
    <property type="match status" value="2"/>
</dbReference>
<dbReference type="InterPro" id="IPR025738">
    <property type="entry name" value="BatD"/>
</dbReference>
<keyword evidence="2" id="KW-0732">Signal</keyword>
<dbReference type="EMBL" id="FUYQ01000009">
    <property type="protein sequence ID" value="SKB51392.1"/>
    <property type="molecule type" value="Genomic_DNA"/>
</dbReference>
<gene>
    <name evidence="3" type="ORF">SAMN05660349_01511</name>
</gene>
<dbReference type="PANTHER" id="PTHR40940">
    <property type="entry name" value="PROTEIN BATD-RELATED"/>
    <property type="match status" value="1"/>
</dbReference>
<evidence type="ECO:0000313" key="4">
    <source>
        <dbReference type="Proteomes" id="UP000190852"/>
    </source>
</evidence>
<evidence type="ECO:0000313" key="3">
    <source>
        <dbReference type="EMBL" id="SKB51392.1"/>
    </source>
</evidence>
<dbReference type="Proteomes" id="UP000190852">
    <property type="component" value="Unassembled WGS sequence"/>
</dbReference>